<accession>A0A897NFD3</accession>
<name>A0A897NFD3_9EURY</name>
<dbReference type="HAMAP" id="MF_00024">
    <property type="entry name" value="CobD_CbiB"/>
    <property type="match status" value="1"/>
</dbReference>
<keyword evidence="10 11" id="KW-0472">Membrane</keyword>
<dbReference type="GO" id="GO:0048472">
    <property type="term" value="F:threonine-phosphate decarboxylase activity"/>
    <property type="evidence" value="ECO:0007669"/>
    <property type="project" value="InterPro"/>
</dbReference>
<dbReference type="GO" id="GO:0005886">
    <property type="term" value="C:plasma membrane"/>
    <property type="evidence" value="ECO:0007669"/>
    <property type="project" value="UniProtKB-SubCell"/>
</dbReference>
<dbReference type="RefSeq" id="WP_229109910.1">
    <property type="nucleotide sequence ID" value="NZ_CP064788.1"/>
</dbReference>
<evidence type="ECO:0000256" key="2">
    <source>
        <dbReference type="ARBA" id="ARBA00004651"/>
    </source>
</evidence>
<dbReference type="EMBL" id="CP064788">
    <property type="protein sequence ID" value="QSG09723.1"/>
    <property type="molecule type" value="Genomic_DNA"/>
</dbReference>
<evidence type="ECO:0000256" key="11">
    <source>
        <dbReference type="HAMAP-Rule" id="MF_00024"/>
    </source>
</evidence>
<gene>
    <name evidence="12" type="primary">cbiB</name>
    <name evidence="11" type="synonym">cobD</name>
    <name evidence="12" type="ORF">HSR122_2346</name>
</gene>
<protein>
    <recommendedName>
        <fullName evidence="5 11">Probable cobalamin biosynthesis protein CobD</fullName>
    </recommendedName>
</protein>
<dbReference type="GO" id="GO:0009236">
    <property type="term" value="P:cobalamin biosynthetic process"/>
    <property type="evidence" value="ECO:0007669"/>
    <property type="project" value="UniProtKB-UniRule"/>
</dbReference>
<feature type="transmembrane region" description="Helical" evidence="11">
    <location>
        <begin position="287"/>
        <end position="307"/>
    </location>
</feature>
<dbReference type="AlphaFoldDB" id="A0A897NFD3"/>
<keyword evidence="9 11" id="KW-1133">Transmembrane helix</keyword>
<dbReference type="GO" id="GO:0015420">
    <property type="term" value="F:ABC-type vitamin B12 transporter activity"/>
    <property type="evidence" value="ECO:0007669"/>
    <property type="project" value="UniProtKB-UniRule"/>
</dbReference>
<reference evidence="12 13" key="1">
    <citation type="submission" date="2020-11" db="EMBL/GenBank/DDBJ databases">
        <title>Carbohydrate-dependent, anaerobic sulfur respiration: A novel catabolism in halophilic archaea.</title>
        <authorList>
            <person name="Sorokin D.Y."/>
            <person name="Messina E."/>
            <person name="Smedile F."/>
            <person name="La Cono V."/>
            <person name="Hallsworth J.E."/>
            <person name="Yakimov M.M."/>
        </authorList>
    </citation>
    <scope>NUCLEOTIDE SEQUENCE [LARGE SCALE GENOMIC DNA]</scope>
    <source>
        <strain evidence="12 13">HSR12-2</strain>
    </source>
</reference>
<evidence type="ECO:0000256" key="10">
    <source>
        <dbReference type="ARBA" id="ARBA00023136"/>
    </source>
</evidence>
<evidence type="ECO:0000256" key="8">
    <source>
        <dbReference type="ARBA" id="ARBA00022692"/>
    </source>
</evidence>
<keyword evidence="6 11" id="KW-1003">Cell membrane</keyword>
<dbReference type="Proteomes" id="UP000662973">
    <property type="component" value="Chromosome"/>
</dbReference>
<evidence type="ECO:0000256" key="1">
    <source>
        <dbReference type="ARBA" id="ARBA00003384"/>
    </source>
</evidence>
<proteinExistence type="inferred from homology"/>
<dbReference type="InterPro" id="IPR004485">
    <property type="entry name" value="Cobalamin_biosynth_CobD/CbiB"/>
</dbReference>
<evidence type="ECO:0000313" key="13">
    <source>
        <dbReference type="Proteomes" id="UP000662973"/>
    </source>
</evidence>
<evidence type="ECO:0000256" key="4">
    <source>
        <dbReference type="ARBA" id="ARBA00006263"/>
    </source>
</evidence>
<keyword evidence="7 11" id="KW-0169">Cobalamin biosynthesis</keyword>
<comment type="subcellular location">
    <subcellularLocation>
        <location evidence="2 11">Cell membrane</location>
        <topology evidence="2 11">Multi-pass membrane protein</topology>
    </subcellularLocation>
</comment>
<feature type="transmembrane region" description="Helical" evidence="11">
    <location>
        <begin position="48"/>
        <end position="69"/>
    </location>
</feature>
<dbReference type="GeneID" id="68852951"/>
<dbReference type="Pfam" id="PF03186">
    <property type="entry name" value="CobD_Cbib"/>
    <property type="match status" value="1"/>
</dbReference>
<dbReference type="PANTHER" id="PTHR34308">
    <property type="entry name" value="COBALAMIN BIOSYNTHESIS PROTEIN CBIB"/>
    <property type="match status" value="1"/>
</dbReference>
<evidence type="ECO:0000256" key="7">
    <source>
        <dbReference type="ARBA" id="ARBA00022573"/>
    </source>
</evidence>
<organism evidence="12 13">
    <name type="scientific">Halapricum desulfuricans</name>
    <dbReference type="NCBI Taxonomy" id="2841257"/>
    <lineage>
        <taxon>Archaea</taxon>
        <taxon>Methanobacteriati</taxon>
        <taxon>Methanobacteriota</taxon>
        <taxon>Stenosarchaea group</taxon>
        <taxon>Halobacteria</taxon>
        <taxon>Halobacteriales</taxon>
        <taxon>Haloarculaceae</taxon>
        <taxon>Halapricum</taxon>
    </lineage>
</organism>
<dbReference type="KEGG" id="hds:HSR122_2346"/>
<evidence type="ECO:0000256" key="9">
    <source>
        <dbReference type="ARBA" id="ARBA00022989"/>
    </source>
</evidence>
<dbReference type="PANTHER" id="PTHR34308:SF1">
    <property type="entry name" value="COBALAMIN BIOSYNTHESIS PROTEIN CBIB"/>
    <property type="match status" value="1"/>
</dbReference>
<comment type="caution">
    <text evidence="11">Lacks conserved residue(s) required for the propagation of feature annotation.</text>
</comment>
<sequence length="308" mass="31347">MSEAAVLAIALAGGLDVLVGEPPNRLHPVAYLGRLVGPVDRAWSRPRLVGALAAAVIPVLAGSLAWLVVAGALRAGWLAGALAAGLVLFSTTSLRALVETAREVVEVADADPDRARERIPALVGRDPETLSPGELRSGAVESAAENLADGLLAPLLAFVVATRFATAFGATPALAFGAAAAAWVKGVNTLDSMLGYRSKPVGWASARLDDLVMAVPARVAAVAIAIAARRPGAVPDARSWAREPPSPNSGWPMATLAVALGVRLTKPGVYDLNPGAPVPDRETGARAVRTVAGAGVLSMLAGGVMAWP</sequence>
<keyword evidence="13" id="KW-1185">Reference proteome</keyword>
<feature type="transmembrane region" description="Helical" evidence="11">
    <location>
        <begin position="76"/>
        <end position="98"/>
    </location>
</feature>
<comment type="similarity">
    <text evidence="4 11">Belongs to the CobD/CbiB family.</text>
</comment>
<evidence type="ECO:0000313" key="12">
    <source>
        <dbReference type="EMBL" id="QSG09723.1"/>
    </source>
</evidence>
<evidence type="ECO:0000256" key="5">
    <source>
        <dbReference type="ARBA" id="ARBA00016185"/>
    </source>
</evidence>
<comment type="function">
    <text evidence="1 11">Converts cobyric acid to cobinamide by the addition of aminopropanol on the F carboxylic group.</text>
</comment>
<comment type="pathway">
    <text evidence="3 11">Cofactor biosynthesis; adenosylcobalamin biosynthesis.</text>
</comment>
<keyword evidence="8 11" id="KW-0812">Transmembrane</keyword>
<dbReference type="UniPathway" id="UPA00148"/>
<evidence type="ECO:0000256" key="3">
    <source>
        <dbReference type="ARBA" id="ARBA00004953"/>
    </source>
</evidence>
<dbReference type="NCBIfam" id="TIGR00380">
    <property type="entry name" value="cobal_cbiB"/>
    <property type="match status" value="1"/>
</dbReference>
<evidence type="ECO:0000256" key="6">
    <source>
        <dbReference type="ARBA" id="ARBA00022475"/>
    </source>
</evidence>